<keyword evidence="5 12" id="KW-0999">Mitochondrion inner membrane</keyword>
<dbReference type="GO" id="GO:0016712">
    <property type="term" value="F:oxidoreductase activity, acting on paired donors, with incorporation or reduction of molecular oxygen, reduced flavin or flavoprotein as one donor, and incorporation of one atom of oxygen"/>
    <property type="evidence" value="ECO:0007669"/>
    <property type="project" value="UniProtKB-UniRule"/>
</dbReference>
<dbReference type="GO" id="GO:0120538">
    <property type="term" value="F:2-methoxy-6-polyprenolphenol 4-hydroxylase activity"/>
    <property type="evidence" value="ECO:0007669"/>
    <property type="project" value="UniProtKB-EC"/>
</dbReference>
<protein>
    <recommendedName>
        <fullName evidence="12">Ubiquinone biosynthesis monooxygenase COQ6, mitochondrial</fullName>
        <ecNumber evidence="12">1.14.15.45</ecNumber>
    </recommendedName>
    <alternativeName>
        <fullName evidence="12">2-methoxy-6-polyprenolphenol 4-hydroxylase</fullName>
        <ecNumber evidence="12">1.14.15.46</ecNumber>
    </alternativeName>
</protein>
<keyword evidence="8 12" id="KW-0560">Oxidoreductase</keyword>
<comment type="similarity">
    <text evidence="2 12">Belongs to the UbiH/COQ6 family.</text>
</comment>
<dbReference type="NCBIfam" id="TIGR01988">
    <property type="entry name" value="Ubi-OHases"/>
    <property type="match status" value="1"/>
</dbReference>
<evidence type="ECO:0000256" key="9">
    <source>
        <dbReference type="ARBA" id="ARBA00023033"/>
    </source>
</evidence>
<dbReference type="InterPro" id="IPR018168">
    <property type="entry name" value="Ubi_Hdrlase_CS"/>
</dbReference>
<dbReference type="PANTHER" id="PTHR43876">
    <property type="entry name" value="UBIQUINONE BIOSYNTHESIS MONOOXYGENASE COQ6, MITOCHONDRIAL"/>
    <property type="match status" value="1"/>
</dbReference>
<comment type="catalytic activity">
    <reaction evidence="12">
        <text>a 4-hydroxy-3-(all-trans-polyprenyl)benzoate + 2 reduced [2Fe-2S]-[ferredoxin] + O2 + 2 H(+) = a 3,4-dihydroxy-5-(all-trans-polyprenyl)benzoate + 2 oxidized [2Fe-2S]-[ferredoxin] + H2O</text>
        <dbReference type="Rhea" id="RHEA:81195"/>
        <dbReference type="Rhea" id="RHEA-COMP:9514"/>
        <dbReference type="Rhea" id="RHEA-COMP:10000"/>
        <dbReference type="Rhea" id="RHEA-COMP:10001"/>
        <dbReference type="Rhea" id="RHEA-COMP:10930"/>
        <dbReference type="ChEBI" id="CHEBI:15377"/>
        <dbReference type="ChEBI" id="CHEBI:15378"/>
        <dbReference type="ChEBI" id="CHEBI:15379"/>
        <dbReference type="ChEBI" id="CHEBI:33737"/>
        <dbReference type="ChEBI" id="CHEBI:33738"/>
        <dbReference type="ChEBI" id="CHEBI:64694"/>
        <dbReference type="ChEBI" id="CHEBI:78396"/>
        <dbReference type="EC" id="1.14.15.45"/>
    </reaction>
</comment>
<dbReference type="InterPro" id="IPR010971">
    <property type="entry name" value="UbiH/COQ6"/>
</dbReference>
<evidence type="ECO:0000256" key="5">
    <source>
        <dbReference type="ARBA" id="ARBA00022792"/>
    </source>
</evidence>
<evidence type="ECO:0000313" key="14">
    <source>
        <dbReference type="EMBL" id="KAK4315315.1"/>
    </source>
</evidence>
<evidence type="ECO:0000256" key="6">
    <source>
        <dbReference type="ARBA" id="ARBA00022827"/>
    </source>
</evidence>
<dbReference type="InterPro" id="IPR000689">
    <property type="entry name" value="UbQ_mOase_COQ6"/>
</dbReference>
<keyword evidence="9 12" id="KW-0503">Monooxygenase</keyword>
<evidence type="ECO:0000256" key="1">
    <source>
        <dbReference type="ARBA" id="ARBA00001974"/>
    </source>
</evidence>
<dbReference type="FunFam" id="3.50.50.60:FF:000086">
    <property type="entry name" value="Ubiquinone biosynthesis monooxygenase COQ6, mitochondrial"/>
    <property type="match status" value="1"/>
</dbReference>
<dbReference type="EC" id="1.14.15.46" evidence="12"/>
<dbReference type="Pfam" id="PF01494">
    <property type="entry name" value="FAD_binding_3"/>
    <property type="match status" value="2"/>
</dbReference>
<comment type="cofactor">
    <cofactor evidence="1 12">
        <name>FAD</name>
        <dbReference type="ChEBI" id="CHEBI:57692"/>
    </cofactor>
</comment>
<proteinExistence type="inferred from homology"/>
<evidence type="ECO:0000259" key="13">
    <source>
        <dbReference type="Pfam" id="PF01494"/>
    </source>
</evidence>
<dbReference type="GO" id="GO:0106364">
    <property type="term" value="F:4-hydroxy-3-all-trans-polyprenylbenzoate oxygenase activity"/>
    <property type="evidence" value="ECO:0007669"/>
    <property type="project" value="UniProtKB-EC"/>
</dbReference>
<evidence type="ECO:0000256" key="2">
    <source>
        <dbReference type="ARBA" id="ARBA00005349"/>
    </source>
</evidence>
<reference evidence="14" key="1">
    <citation type="submission" date="2023-11" db="EMBL/GenBank/DDBJ databases">
        <title>Genome assemblies of two species of porcelain crab, Petrolisthes cinctipes and Petrolisthes manimaculis (Anomura: Porcellanidae).</title>
        <authorList>
            <person name="Angst P."/>
        </authorList>
    </citation>
    <scope>NUCLEOTIDE SEQUENCE</scope>
    <source>
        <strain evidence="14">PB745_02</strain>
        <tissue evidence="14">Gill</tissue>
    </source>
</reference>
<keyword evidence="15" id="KW-1185">Reference proteome</keyword>
<dbReference type="AlphaFoldDB" id="A0AAE1PUW8"/>
<evidence type="ECO:0000313" key="15">
    <source>
        <dbReference type="Proteomes" id="UP001292094"/>
    </source>
</evidence>
<dbReference type="Proteomes" id="UP001292094">
    <property type="component" value="Unassembled WGS sequence"/>
</dbReference>
<comment type="subunit">
    <text evidence="12">Component of a multi-subunit COQ enzyme complex.</text>
</comment>
<dbReference type="GO" id="GO:0031314">
    <property type="term" value="C:extrinsic component of mitochondrial inner membrane"/>
    <property type="evidence" value="ECO:0007669"/>
    <property type="project" value="UniProtKB-UniRule"/>
</dbReference>
<sequence length="489" mass="53181">MLPSLGIGRIIKSSIRHVSRKRRGGGGGGVVLFSRSLCVRTGGDNGSDAESTSPPPSTAAADHYDVVISGGGMVGFAMASALGKSARLSDRRVLLLEGGAERVWDLSPDYSNRVCALNPTTQHLFTSLGVWQHILDMRAQPVKRMQVWEACSEAMITFEGDEERPVAHMVENDVTLQALKSLIPSHVQVEYNSRVSGYQLPQDTSSTVTITLQNGRTISTDLLIGADGVRSGVRAAMGVQYLGWEYDQMGIVATLELSEPTDNTVAWQRFLPTGPVALLPLSEDKSSLVWSTTKKTAQHLLSLSDEDFTDALNRAIWDDKPRDARLESLHKGWLRLLETVLPWTNEGVVRQLPPSVTSVIPSSRASFPLGLGHAVHYVAPRVALIGDAAHRIHPLAGQGVNLGFGDVAILLETLEKAVLLGADIGDERMLYEYERGRQRHNMATMTSVEALYRLYTSEAPPLVLLRSLGLSAVNLITPVKERIMSHANG</sequence>
<dbReference type="PROSITE" id="PS01304">
    <property type="entry name" value="UBIH"/>
    <property type="match status" value="1"/>
</dbReference>
<evidence type="ECO:0000256" key="12">
    <source>
        <dbReference type="HAMAP-Rule" id="MF_03193"/>
    </source>
</evidence>
<dbReference type="EMBL" id="JAWZYT010001119">
    <property type="protein sequence ID" value="KAK4315315.1"/>
    <property type="molecule type" value="Genomic_DNA"/>
</dbReference>
<evidence type="ECO:0000256" key="4">
    <source>
        <dbReference type="ARBA" id="ARBA00022688"/>
    </source>
</evidence>
<feature type="domain" description="FAD-binding" evidence="13">
    <location>
        <begin position="373"/>
        <end position="445"/>
    </location>
</feature>
<dbReference type="InterPro" id="IPR051205">
    <property type="entry name" value="UbiH/COQ6_monooxygenase"/>
</dbReference>
<dbReference type="PRINTS" id="PR00420">
    <property type="entry name" value="RNGMNOXGNASE"/>
</dbReference>
<keyword evidence="7" id="KW-0809">Transit peptide</keyword>
<dbReference type="InterPro" id="IPR002938">
    <property type="entry name" value="FAD-bd"/>
</dbReference>
<evidence type="ECO:0000256" key="7">
    <source>
        <dbReference type="ARBA" id="ARBA00022946"/>
    </source>
</evidence>
<name>A0AAE1PUW8_9EUCA</name>
<keyword evidence="6 12" id="KW-0274">FAD</keyword>
<accession>A0AAE1PUW8</accession>
<dbReference type="HAMAP" id="MF_03193">
    <property type="entry name" value="COQ6_monooxygenase"/>
    <property type="match status" value="1"/>
</dbReference>
<dbReference type="Gene3D" id="3.50.50.60">
    <property type="entry name" value="FAD/NAD(P)-binding domain"/>
    <property type="match status" value="2"/>
</dbReference>
<dbReference type="InterPro" id="IPR036188">
    <property type="entry name" value="FAD/NAD-bd_sf"/>
</dbReference>
<keyword evidence="4 12" id="KW-0831">Ubiquinone biosynthesis</keyword>
<comment type="subcellular location">
    <subcellularLocation>
        <location evidence="12">Mitochondrion inner membrane</location>
        <topology evidence="12">Peripheral membrane protein</topology>
        <orientation evidence="12">Matrix side</orientation>
    </subcellularLocation>
</comment>
<keyword evidence="10 12" id="KW-0496">Mitochondrion</keyword>
<comment type="function">
    <text evidence="12">FAD-dependent monooxygenase required for two non-consecutive steps during ubiquinone biosynthesis. Required for the C5-ring hydroxylation during ubiquinone biosynthesis by catalyzing the hydroxylation of 4-hydroxy-3-(all-trans-polyprenyl)benzoic acid to 3,4-dihydroxy-5-(all-trans-polyprenyl)benzoic acid. Also acts downstream of coq4, for the C1-hydroxylation during ubiquinone biosynthesis by catalyzing the hydroxylation of 2-methoxy-6-(all-trans-polyprenyl)phenol to 2-methoxy-6-(all-trans-polyprenyl)benzene-1,4-diol. The electrons required for the hydroxylation reaction are funneled indirectly to coq6 from NADPH via a ferredoxin/ferredoxin reductase system.</text>
</comment>
<dbReference type="EC" id="1.14.15.45" evidence="12"/>
<organism evidence="14 15">
    <name type="scientific">Petrolisthes manimaculis</name>
    <dbReference type="NCBI Taxonomy" id="1843537"/>
    <lineage>
        <taxon>Eukaryota</taxon>
        <taxon>Metazoa</taxon>
        <taxon>Ecdysozoa</taxon>
        <taxon>Arthropoda</taxon>
        <taxon>Crustacea</taxon>
        <taxon>Multicrustacea</taxon>
        <taxon>Malacostraca</taxon>
        <taxon>Eumalacostraca</taxon>
        <taxon>Eucarida</taxon>
        <taxon>Decapoda</taxon>
        <taxon>Pleocyemata</taxon>
        <taxon>Anomura</taxon>
        <taxon>Galatheoidea</taxon>
        <taxon>Porcellanidae</taxon>
        <taxon>Petrolisthes</taxon>
    </lineage>
</organism>
<comment type="catalytic activity">
    <reaction evidence="12">
        <text>a 2-methoxy-6-(all-trans-polyprenyl)phenol + 2 reduced [2Fe-2S]-[ferredoxin] + O2 + 2 H(+) = a 2-methoxy-6-(all-trans-polyprenyl)benzene-1,4-diol + 2 oxidized [2Fe-2S]-[ferredoxin] + H2O</text>
        <dbReference type="Rhea" id="RHEA:81183"/>
        <dbReference type="Rhea" id="RHEA-COMP:9551"/>
        <dbReference type="Rhea" id="RHEA-COMP:10000"/>
        <dbReference type="Rhea" id="RHEA-COMP:10001"/>
        <dbReference type="Rhea" id="RHEA-COMP:10858"/>
        <dbReference type="ChEBI" id="CHEBI:15377"/>
        <dbReference type="ChEBI" id="CHEBI:15378"/>
        <dbReference type="ChEBI" id="CHEBI:15379"/>
        <dbReference type="ChEBI" id="CHEBI:33737"/>
        <dbReference type="ChEBI" id="CHEBI:33738"/>
        <dbReference type="ChEBI" id="CHEBI:62731"/>
        <dbReference type="ChEBI" id="CHEBI:84166"/>
        <dbReference type="EC" id="1.14.15.46"/>
    </reaction>
</comment>
<evidence type="ECO:0000256" key="11">
    <source>
        <dbReference type="ARBA" id="ARBA00023136"/>
    </source>
</evidence>
<evidence type="ECO:0000256" key="8">
    <source>
        <dbReference type="ARBA" id="ARBA00023002"/>
    </source>
</evidence>
<dbReference type="FunFam" id="3.50.50.60:FF:000021">
    <property type="entry name" value="Ubiquinone biosynthesis monooxygenase COQ6"/>
    <property type="match status" value="1"/>
</dbReference>
<feature type="domain" description="FAD-binding" evidence="13">
    <location>
        <begin position="64"/>
        <end position="320"/>
    </location>
</feature>
<evidence type="ECO:0000256" key="3">
    <source>
        <dbReference type="ARBA" id="ARBA00022630"/>
    </source>
</evidence>
<comment type="pathway">
    <text evidence="12">Cofactor biosynthesis; ubiquinone biosynthesis.</text>
</comment>
<keyword evidence="3 12" id="KW-0285">Flavoprotein</keyword>
<evidence type="ECO:0000256" key="10">
    <source>
        <dbReference type="ARBA" id="ARBA00023128"/>
    </source>
</evidence>
<comment type="caution">
    <text evidence="14">The sequence shown here is derived from an EMBL/GenBank/DDBJ whole genome shotgun (WGS) entry which is preliminary data.</text>
</comment>
<keyword evidence="11 12" id="KW-0472">Membrane</keyword>
<dbReference type="NCBIfam" id="TIGR01989">
    <property type="entry name" value="COQ6"/>
    <property type="match status" value="1"/>
</dbReference>
<gene>
    <name evidence="14" type="ORF">Pmani_013486</name>
</gene>
<dbReference type="PANTHER" id="PTHR43876:SF7">
    <property type="entry name" value="UBIQUINONE BIOSYNTHESIS MONOOXYGENASE COQ6, MITOCHONDRIAL"/>
    <property type="match status" value="1"/>
</dbReference>
<dbReference type="SUPFAM" id="SSF51905">
    <property type="entry name" value="FAD/NAD(P)-binding domain"/>
    <property type="match status" value="1"/>
</dbReference>
<dbReference type="GO" id="GO:0071949">
    <property type="term" value="F:FAD binding"/>
    <property type="evidence" value="ECO:0007669"/>
    <property type="project" value="InterPro"/>
</dbReference>